<protein>
    <submittedName>
        <fullName evidence="3">Uncharacterized protein</fullName>
    </submittedName>
</protein>
<dbReference type="AlphaFoldDB" id="A0A914S580"/>
<proteinExistence type="predicted"/>
<accession>A0A914S580</accession>
<evidence type="ECO:0000313" key="2">
    <source>
        <dbReference type="Proteomes" id="UP000887564"/>
    </source>
</evidence>
<feature type="transmembrane region" description="Helical" evidence="1">
    <location>
        <begin position="42"/>
        <end position="67"/>
    </location>
</feature>
<dbReference type="Proteomes" id="UP000887564">
    <property type="component" value="Unplaced"/>
</dbReference>
<dbReference type="WBParaSite" id="PEQ_0001348701-mRNA-1">
    <property type="protein sequence ID" value="PEQ_0001348701-mRNA-1"/>
    <property type="gene ID" value="PEQ_0001348701"/>
</dbReference>
<keyword evidence="1" id="KW-1133">Transmembrane helix</keyword>
<keyword evidence="2" id="KW-1185">Reference proteome</keyword>
<organism evidence="2 3">
    <name type="scientific">Parascaris equorum</name>
    <name type="common">Equine roundworm</name>
    <dbReference type="NCBI Taxonomy" id="6256"/>
    <lineage>
        <taxon>Eukaryota</taxon>
        <taxon>Metazoa</taxon>
        <taxon>Ecdysozoa</taxon>
        <taxon>Nematoda</taxon>
        <taxon>Chromadorea</taxon>
        <taxon>Rhabditida</taxon>
        <taxon>Spirurina</taxon>
        <taxon>Ascaridomorpha</taxon>
        <taxon>Ascaridoidea</taxon>
        <taxon>Ascarididae</taxon>
        <taxon>Parascaris</taxon>
    </lineage>
</organism>
<keyword evidence="1" id="KW-0472">Membrane</keyword>
<evidence type="ECO:0000256" key="1">
    <source>
        <dbReference type="SAM" id="Phobius"/>
    </source>
</evidence>
<reference evidence="3" key="1">
    <citation type="submission" date="2022-11" db="UniProtKB">
        <authorList>
            <consortium name="WormBaseParasite"/>
        </authorList>
    </citation>
    <scope>IDENTIFICATION</scope>
</reference>
<keyword evidence="1" id="KW-0812">Transmembrane</keyword>
<name>A0A914S580_PAREQ</name>
<sequence>MIYDILVRLEVYEAAWMLRERENGKDFCIVCPQRRRVPFRNVFFLIGMALAVILPKRAVFSALVLFLLEMHRMKVVGHMRRGRAQRLILFRSIAGLFMMERLM</sequence>
<evidence type="ECO:0000313" key="3">
    <source>
        <dbReference type="WBParaSite" id="PEQ_0001348701-mRNA-1"/>
    </source>
</evidence>